<dbReference type="Pfam" id="PF00528">
    <property type="entry name" value="BPD_transp_1"/>
    <property type="match status" value="1"/>
</dbReference>
<dbReference type="InterPro" id="IPR000515">
    <property type="entry name" value="MetI-like"/>
</dbReference>
<accession>A0A243RJ91</accession>
<reference evidence="9 10" key="1">
    <citation type="submission" date="2017-05" db="EMBL/GenBank/DDBJ databases">
        <title>Biotechnological potential of actinobacteria isolated from South African environments.</title>
        <authorList>
            <person name="Le Roes-Hill M."/>
            <person name="Prins A."/>
            <person name="Durrell K.A."/>
        </authorList>
    </citation>
    <scope>NUCLEOTIDE SEQUENCE [LARGE SCALE GENOMIC DNA]</scope>
    <source>
        <strain evidence="9">M26</strain>
    </source>
</reference>
<evidence type="ECO:0000256" key="2">
    <source>
        <dbReference type="ARBA" id="ARBA00022448"/>
    </source>
</evidence>
<comment type="caution">
    <text evidence="9">The sequence shown here is derived from an EMBL/GenBank/DDBJ whole genome shotgun (WGS) entry which is preliminary data.</text>
</comment>
<dbReference type="RefSeq" id="WP_086574902.1">
    <property type="nucleotide sequence ID" value="NZ_NGFP01000094.1"/>
</dbReference>
<feature type="transmembrane region" description="Helical" evidence="7">
    <location>
        <begin position="252"/>
        <end position="274"/>
    </location>
</feature>
<evidence type="ECO:0000256" key="1">
    <source>
        <dbReference type="ARBA" id="ARBA00004651"/>
    </source>
</evidence>
<protein>
    <submittedName>
        <fullName evidence="9">ABC transporter permease</fullName>
    </submittedName>
</protein>
<feature type="transmembrane region" description="Helical" evidence="7">
    <location>
        <begin position="199"/>
        <end position="232"/>
    </location>
</feature>
<evidence type="ECO:0000256" key="5">
    <source>
        <dbReference type="ARBA" id="ARBA00022989"/>
    </source>
</evidence>
<evidence type="ECO:0000313" key="10">
    <source>
        <dbReference type="Proteomes" id="UP000194761"/>
    </source>
</evidence>
<dbReference type="InterPro" id="IPR025966">
    <property type="entry name" value="OppC_N"/>
</dbReference>
<evidence type="ECO:0000256" key="7">
    <source>
        <dbReference type="RuleBase" id="RU363032"/>
    </source>
</evidence>
<feature type="transmembrane region" description="Helical" evidence="7">
    <location>
        <begin position="90"/>
        <end position="113"/>
    </location>
</feature>
<dbReference type="InterPro" id="IPR050366">
    <property type="entry name" value="BP-dependent_transpt_permease"/>
</dbReference>
<keyword evidence="2 7" id="KW-0813">Transport</keyword>
<evidence type="ECO:0000256" key="6">
    <source>
        <dbReference type="ARBA" id="ARBA00023136"/>
    </source>
</evidence>
<sequence>MTAISGTPLLGGRAARLRRTKLGFTTIVSAAVLTLMALAAIGGTWIAPYDPAAQDLALGASMPSWAHWAGTDDLGRDVLSRCLAGARSALFWPVIVTLCTCALSTTLGLLAGFRLGWVDSIMMRVVDLLIAMPGMLVLIVMVGVLGGGIGWAVLALAVLFTPGDIRVIRSLTMAQRELAYAEAARTLGLSPRRIMFRHLLPNVAPTVVAAALLSFVAALVALSGLSFLGIGLPAGTPDWGLMIEENRTLLDLNPWASVVPAALVTIAATAATLLGDRLFERLSDAA</sequence>
<keyword evidence="4 7" id="KW-0812">Transmembrane</keyword>
<comment type="subcellular location">
    <subcellularLocation>
        <location evidence="1 7">Cell membrane</location>
        <topology evidence="1 7">Multi-pass membrane protein</topology>
    </subcellularLocation>
</comment>
<dbReference type="SUPFAM" id="SSF161098">
    <property type="entry name" value="MetI-like"/>
    <property type="match status" value="1"/>
</dbReference>
<keyword evidence="10" id="KW-1185">Reference proteome</keyword>
<dbReference type="GO" id="GO:0005886">
    <property type="term" value="C:plasma membrane"/>
    <property type="evidence" value="ECO:0007669"/>
    <property type="project" value="UniProtKB-SubCell"/>
</dbReference>
<dbReference type="CDD" id="cd06261">
    <property type="entry name" value="TM_PBP2"/>
    <property type="match status" value="1"/>
</dbReference>
<feature type="domain" description="ABC transmembrane type-1" evidence="8">
    <location>
        <begin position="90"/>
        <end position="275"/>
    </location>
</feature>
<comment type="similarity">
    <text evidence="7">Belongs to the binding-protein-dependent transport system permease family.</text>
</comment>
<dbReference type="InterPro" id="IPR035906">
    <property type="entry name" value="MetI-like_sf"/>
</dbReference>
<name>A0A243RJ91_9ACTN</name>
<dbReference type="Gene3D" id="1.10.3720.10">
    <property type="entry name" value="MetI-like"/>
    <property type="match status" value="1"/>
</dbReference>
<evidence type="ECO:0000313" key="9">
    <source>
        <dbReference type="EMBL" id="OUC94882.1"/>
    </source>
</evidence>
<dbReference type="GO" id="GO:0055085">
    <property type="term" value="P:transmembrane transport"/>
    <property type="evidence" value="ECO:0007669"/>
    <property type="project" value="InterPro"/>
</dbReference>
<evidence type="ECO:0000256" key="3">
    <source>
        <dbReference type="ARBA" id="ARBA00022475"/>
    </source>
</evidence>
<gene>
    <name evidence="9" type="ORF">CA984_20790</name>
</gene>
<dbReference type="Pfam" id="PF12911">
    <property type="entry name" value="OppC_N"/>
    <property type="match status" value="1"/>
</dbReference>
<dbReference type="PANTHER" id="PTHR43386">
    <property type="entry name" value="OLIGOPEPTIDE TRANSPORT SYSTEM PERMEASE PROTEIN APPC"/>
    <property type="match status" value="1"/>
</dbReference>
<dbReference type="Proteomes" id="UP000194761">
    <property type="component" value="Unassembled WGS sequence"/>
</dbReference>
<dbReference type="PROSITE" id="PS50928">
    <property type="entry name" value="ABC_TM1"/>
    <property type="match status" value="1"/>
</dbReference>
<organism evidence="9 10">
    <name type="scientific">Streptosporangium minutum</name>
    <dbReference type="NCBI Taxonomy" id="569862"/>
    <lineage>
        <taxon>Bacteria</taxon>
        <taxon>Bacillati</taxon>
        <taxon>Actinomycetota</taxon>
        <taxon>Actinomycetes</taxon>
        <taxon>Streptosporangiales</taxon>
        <taxon>Streptosporangiaceae</taxon>
        <taxon>Streptosporangium</taxon>
    </lineage>
</organism>
<evidence type="ECO:0000259" key="8">
    <source>
        <dbReference type="PROSITE" id="PS50928"/>
    </source>
</evidence>
<feature type="transmembrane region" description="Helical" evidence="7">
    <location>
        <begin position="22"/>
        <end position="46"/>
    </location>
</feature>
<evidence type="ECO:0000256" key="4">
    <source>
        <dbReference type="ARBA" id="ARBA00022692"/>
    </source>
</evidence>
<dbReference type="PANTHER" id="PTHR43386:SF25">
    <property type="entry name" value="PEPTIDE ABC TRANSPORTER PERMEASE PROTEIN"/>
    <property type="match status" value="1"/>
</dbReference>
<keyword evidence="3" id="KW-1003">Cell membrane</keyword>
<dbReference type="EMBL" id="NGFP01000094">
    <property type="protein sequence ID" value="OUC94882.1"/>
    <property type="molecule type" value="Genomic_DNA"/>
</dbReference>
<dbReference type="AlphaFoldDB" id="A0A243RJ91"/>
<proteinExistence type="inferred from homology"/>
<keyword evidence="5 7" id="KW-1133">Transmembrane helix</keyword>
<keyword evidence="6 7" id="KW-0472">Membrane</keyword>